<proteinExistence type="inferred from homology"/>
<evidence type="ECO:0000256" key="1">
    <source>
        <dbReference type="ARBA" id="ARBA00022490"/>
    </source>
</evidence>
<dbReference type="FunFam" id="3.40.50.300:FF:000292">
    <property type="entry name" value="ATP-dependent dethiobiotin synthetase BioD"/>
    <property type="match status" value="1"/>
</dbReference>
<keyword evidence="3 8" id="KW-0479">Metal-binding</keyword>
<comment type="similarity">
    <text evidence="8">Belongs to the dethiobiotin synthetase family.</text>
</comment>
<dbReference type="GO" id="GO:0009102">
    <property type="term" value="P:biotin biosynthetic process"/>
    <property type="evidence" value="ECO:0007669"/>
    <property type="project" value="UniProtKB-UniRule"/>
</dbReference>
<evidence type="ECO:0000256" key="5">
    <source>
        <dbReference type="ARBA" id="ARBA00022756"/>
    </source>
</evidence>
<reference evidence="9 11" key="2">
    <citation type="submission" date="2019-07" db="EMBL/GenBank/DDBJ databases">
        <title>Phenotypic and genotypic antimicrobial resistance traits of Vibrio cholerae non-O1/non-O139 isolated from a large Austrian lake frequently associated with cases of infection.</title>
        <authorList>
            <person name="Lepuschitz S."/>
            <person name="Baron S."/>
            <person name="Larvor E."/>
            <person name="Granier S."/>
            <person name="Pretzer C."/>
            <person name="Mach R.L."/>
            <person name="Farnleitner A.H."/>
            <person name="Ruppitsch W."/>
            <person name="Pleininger S."/>
            <person name="Indra A."/>
            <person name="Kirschner A.K.T."/>
        </authorList>
    </citation>
    <scope>NUCLEOTIDE SEQUENCE [LARGE SCALE GENOMIC DNA]</scope>
    <source>
        <strain evidence="9 11">A12JL36W90</strain>
    </source>
</reference>
<dbReference type="UniPathway" id="UPA00078">
    <property type="reaction ID" value="UER00161"/>
</dbReference>
<dbReference type="Proteomes" id="UP000319979">
    <property type="component" value="Unassembled WGS sequence"/>
</dbReference>
<feature type="binding site" evidence="8">
    <location>
        <position position="123"/>
    </location>
    <ligand>
        <name>Mg(2+)</name>
        <dbReference type="ChEBI" id="CHEBI:18420"/>
    </ligand>
</feature>
<gene>
    <name evidence="8 9" type="primary">bioD</name>
    <name evidence="9" type="ORF">FLM02_11270</name>
    <name evidence="10" type="ORF">FXE67_13965</name>
</gene>
<keyword evidence="5 8" id="KW-0093">Biotin biosynthesis</keyword>
<protein>
    <recommendedName>
        <fullName evidence="8">ATP-dependent dethiobiotin synthetase BioD</fullName>
        <ecNumber evidence="8">6.3.3.3</ecNumber>
    </recommendedName>
    <alternativeName>
        <fullName evidence="8">DTB synthetase</fullName>
        <shortName evidence="8">DTBS</shortName>
    </alternativeName>
    <alternativeName>
        <fullName evidence="8">Dethiobiotin synthase</fullName>
    </alternativeName>
</protein>
<dbReference type="GO" id="GO:0042803">
    <property type="term" value="F:protein homodimerization activity"/>
    <property type="evidence" value="ECO:0007669"/>
    <property type="project" value="UniProtKB-ARBA"/>
</dbReference>
<evidence type="ECO:0000256" key="7">
    <source>
        <dbReference type="ARBA" id="ARBA00022842"/>
    </source>
</evidence>
<evidence type="ECO:0000256" key="6">
    <source>
        <dbReference type="ARBA" id="ARBA00022840"/>
    </source>
</evidence>
<dbReference type="CDD" id="cd03109">
    <property type="entry name" value="DTBS"/>
    <property type="match status" value="1"/>
</dbReference>
<dbReference type="Pfam" id="PF13500">
    <property type="entry name" value="AAA_26"/>
    <property type="match status" value="1"/>
</dbReference>
<dbReference type="PIRSF" id="PIRSF006755">
    <property type="entry name" value="DTB_synth"/>
    <property type="match status" value="1"/>
</dbReference>
<feature type="binding site" evidence="8">
    <location>
        <position position="24"/>
    </location>
    <ligand>
        <name>Mg(2+)</name>
        <dbReference type="ChEBI" id="CHEBI:18420"/>
    </ligand>
</feature>
<dbReference type="AlphaFoldDB" id="A0A1X1LAF8"/>
<keyword evidence="6 8" id="KW-0067">ATP-binding</keyword>
<dbReference type="PANTHER" id="PTHR43210:SF5">
    <property type="entry name" value="DETHIOBIOTIN SYNTHETASE"/>
    <property type="match status" value="1"/>
</dbReference>
<dbReference type="EMBL" id="VSGZ01000037">
    <property type="protein sequence ID" value="TXY91066.1"/>
    <property type="molecule type" value="Genomic_DNA"/>
</dbReference>
<dbReference type="GO" id="GO:0005524">
    <property type="term" value="F:ATP binding"/>
    <property type="evidence" value="ECO:0007669"/>
    <property type="project" value="UniProtKB-UniRule"/>
</dbReference>
<dbReference type="NCBIfam" id="TIGR00347">
    <property type="entry name" value="bioD"/>
    <property type="match status" value="1"/>
</dbReference>
<evidence type="ECO:0000313" key="9">
    <source>
        <dbReference type="EMBL" id="TQP13411.1"/>
    </source>
</evidence>
<reference evidence="10 12" key="1">
    <citation type="submission" date="2019-06" db="EMBL/GenBank/DDBJ databases">
        <title>Vibrio cholerae phylogeny based on whole-genome sequencing reveals genetic diversity and population strucutre.</title>
        <authorList>
            <person name="Zhiqiu Y."/>
            <person name="Bin L."/>
            <person name="Lingyan J."/>
        </authorList>
    </citation>
    <scope>NUCLEOTIDE SEQUENCE [LARGE SCALE GENOMIC DNA]</scope>
    <source>
        <strain evidence="10 12">N2768</strain>
    </source>
</reference>
<dbReference type="HAMAP" id="MF_00336">
    <property type="entry name" value="BioD"/>
    <property type="match status" value="1"/>
</dbReference>
<comment type="caution">
    <text evidence="9">The sequence shown here is derived from an EMBL/GenBank/DDBJ whole genome shotgun (WGS) entry which is preliminary data.</text>
</comment>
<dbReference type="GO" id="GO:0004141">
    <property type="term" value="F:dethiobiotin synthase activity"/>
    <property type="evidence" value="ECO:0007669"/>
    <property type="project" value="UniProtKB-UniRule"/>
</dbReference>
<dbReference type="Gene3D" id="3.40.50.300">
    <property type="entry name" value="P-loop containing nucleotide triphosphate hydrolases"/>
    <property type="match status" value="1"/>
</dbReference>
<sequence>MFRGYSPMRNAIFIAGTDTDVGKTVASKAILQALATHNIATIGYKPVAAGSDKTEFGYRNSDALHLMKAATVDMPYEDVNPYALVLPTSPHIAAKHENVTIDYALLSNKLSKHKQNAELVVVEGAGGWRVPTSDSDCLSTWVKQERLPVILVVGIKLGCLSHAILTAEAIRADGLELVGWIANRINPGTEHYAEIIEHLEGRLGAPKLGEIPYMPKAKRQELGKFIQLDHLLEPDTVA</sequence>
<comment type="subunit">
    <text evidence="8">Homodimer.</text>
</comment>
<comment type="pathway">
    <text evidence="8">Cofactor biosynthesis; biotin biosynthesis; biotin from 7,8-diaminononanoate: step 1/2.</text>
</comment>
<keyword evidence="2 8" id="KW-0436">Ligase</keyword>
<feature type="binding site" evidence="8">
    <location>
        <begin position="183"/>
        <end position="184"/>
    </location>
    <ligand>
        <name>ATP</name>
        <dbReference type="ChEBI" id="CHEBI:30616"/>
    </ligand>
</feature>
<evidence type="ECO:0000256" key="2">
    <source>
        <dbReference type="ARBA" id="ARBA00022598"/>
    </source>
</evidence>
<comment type="caution">
    <text evidence="8">Lacks conserved residue(s) required for the propagation of feature annotation.</text>
</comment>
<name>A0A1X1LAF8_VIBCL</name>
<feature type="binding site" evidence="8">
    <location>
        <position position="62"/>
    </location>
    <ligand>
        <name>Mg(2+)</name>
        <dbReference type="ChEBI" id="CHEBI:18420"/>
    </ligand>
</feature>
<feature type="active site" evidence="8">
    <location>
        <position position="45"/>
    </location>
</feature>
<organism evidence="9 11">
    <name type="scientific">Vibrio cholerae</name>
    <dbReference type="NCBI Taxonomy" id="666"/>
    <lineage>
        <taxon>Bacteria</taxon>
        <taxon>Pseudomonadati</taxon>
        <taxon>Pseudomonadota</taxon>
        <taxon>Gammaproteobacteria</taxon>
        <taxon>Vibrionales</taxon>
        <taxon>Vibrionaceae</taxon>
        <taxon>Vibrio</taxon>
    </lineage>
</organism>
<dbReference type="SUPFAM" id="SSF52540">
    <property type="entry name" value="P-loop containing nucleoside triphosphate hydrolases"/>
    <property type="match status" value="1"/>
</dbReference>
<feature type="binding site" evidence="8">
    <location>
        <position position="62"/>
    </location>
    <ligand>
        <name>ATP</name>
        <dbReference type="ChEBI" id="CHEBI:30616"/>
    </ligand>
</feature>
<feature type="binding site" evidence="8">
    <location>
        <begin position="20"/>
        <end position="25"/>
    </location>
    <ligand>
        <name>ATP</name>
        <dbReference type="ChEBI" id="CHEBI:30616"/>
    </ligand>
</feature>
<dbReference type="EC" id="6.3.3.3" evidence="8"/>
<dbReference type="InterPro" id="IPR004472">
    <property type="entry name" value="DTB_synth_BioD"/>
</dbReference>
<evidence type="ECO:0000313" key="12">
    <source>
        <dbReference type="Proteomes" id="UP000323583"/>
    </source>
</evidence>
<keyword evidence="1 8" id="KW-0963">Cytoplasm</keyword>
<evidence type="ECO:0000313" key="10">
    <source>
        <dbReference type="EMBL" id="TXY91066.1"/>
    </source>
</evidence>
<dbReference type="PANTHER" id="PTHR43210">
    <property type="entry name" value="DETHIOBIOTIN SYNTHETASE"/>
    <property type="match status" value="1"/>
</dbReference>
<comment type="catalytic activity">
    <reaction evidence="8">
        <text>(7R,8S)-7,8-diammoniononanoate + CO2 + ATP = (4R,5S)-dethiobiotin + ADP + phosphate + 3 H(+)</text>
        <dbReference type="Rhea" id="RHEA:15805"/>
        <dbReference type="ChEBI" id="CHEBI:15378"/>
        <dbReference type="ChEBI" id="CHEBI:16526"/>
        <dbReference type="ChEBI" id="CHEBI:30616"/>
        <dbReference type="ChEBI" id="CHEBI:43474"/>
        <dbReference type="ChEBI" id="CHEBI:149469"/>
        <dbReference type="ChEBI" id="CHEBI:149473"/>
        <dbReference type="ChEBI" id="CHEBI:456216"/>
        <dbReference type="EC" id="6.3.3.3"/>
    </reaction>
</comment>
<comment type="subcellular location">
    <subcellularLocation>
        <location evidence="8">Cytoplasm</location>
    </subcellularLocation>
</comment>
<evidence type="ECO:0000256" key="4">
    <source>
        <dbReference type="ARBA" id="ARBA00022741"/>
    </source>
</evidence>
<dbReference type="GO" id="GO:0000287">
    <property type="term" value="F:magnesium ion binding"/>
    <property type="evidence" value="ECO:0007669"/>
    <property type="project" value="UniProtKB-UniRule"/>
</dbReference>
<accession>A0A1X1LAF8</accession>
<comment type="function">
    <text evidence="8">Catalyzes a mechanistically unusual reaction, the ATP-dependent insertion of CO2 between the N7 and N8 nitrogen atoms of 7,8-diaminopelargonic acid (DAPA, also called 7,8-diammoniononanoate) to form a ureido ring.</text>
</comment>
<evidence type="ECO:0000313" key="11">
    <source>
        <dbReference type="Proteomes" id="UP000319979"/>
    </source>
</evidence>
<dbReference type="GO" id="GO:0005829">
    <property type="term" value="C:cytosol"/>
    <property type="evidence" value="ECO:0007669"/>
    <property type="project" value="TreeGrafter"/>
</dbReference>
<comment type="cofactor">
    <cofactor evidence="8">
        <name>Mg(2+)</name>
        <dbReference type="ChEBI" id="CHEBI:18420"/>
    </cofactor>
</comment>
<keyword evidence="7 8" id="KW-0460">Magnesium</keyword>
<keyword evidence="4 8" id="KW-0547">Nucleotide-binding</keyword>
<feature type="binding site" evidence="8">
    <location>
        <begin position="123"/>
        <end position="126"/>
    </location>
    <ligand>
        <name>ATP</name>
        <dbReference type="ChEBI" id="CHEBI:30616"/>
    </ligand>
</feature>
<evidence type="ECO:0000256" key="8">
    <source>
        <dbReference type="HAMAP-Rule" id="MF_00336"/>
    </source>
</evidence>
<dbReference type="Proteomes" id="UP000323583">
    <property type="component" value="Unassembled WGS sequence"/>
</dbReference>
<dbReference type="EMBL" id="VIOS01000039">
    <property type="protein sequence ID" value="TQP13411.1"/>
    <property type="molecule type" value="Genomic_DNA"/>
</dbReference>
<dbReference type="InterPro" id="IPR027417">
    <property type="entry name" value="P-loop_NTPase"/>
</dbReference>
<evidence type="ECO:0000256" key="3">
    <source>
        <dbReference type="ARBA" id="ARBA00022723"/>
    </source>
</evidence>